<dbReference type="InterPro" id="IPR012337">
    <property type="entry name" value="RNaseH-like_sf"/>
</dbReference>
<sequence>MLKSKNLPKELWAKAVTTATYVLNSCPTKRLENMTPEECWSGKKPN</sequence>
<feature type="non-terminal residue" evidence="1">
    <location>
        <position position="46"/>
    </location>
</feature>
<dbReference type="InterPro" id="IPR036397">
    <property type="entry name" value="RNaseH_sf"/>
</dbReference>
<reference evidence="1 2" key="1">
    <citation type="journal article" date="2018" name="Front. Plant Sci.">
        <title>Red Clover (Trifolium pratense) and Zigzag Clover (T. medium) - A Picture of Genomic Similarities and Differences.</title>
        <authorList>
            <person name="Dluhosova J."/>
            <person name="Istvanek J."/>
            <person name="Nedelnik J."/>
            <person name="Repkova J."/>
        </authorList>
    </citation>
    <scope>NUCLEOTIDE SEQUENCE [LARGE SCALE GENOMIC DNA]</scope>
    <source>
        <strain evidence="2">cv. 10/8</strain>
        <tissue evidence="1">Leaf</tissue>
    </source>
</reference>
<dbReference type="Proteomes" id="UP000265520">
    <property type="component" value="Unassembled WGS sequence"/>
</dbReference>
<organism evidence="1 2">
    <name type="scientific">Trifolium medium</name>
    <dbReference type="NCBI Taxonomy" id="97028"/>
    <lineage>
        <taxon>Eukaryota</taxon>
        <taxon>Viridiplantae</taxon>
        <taxon>Streptophyta</taxon>
        <taxon>Embryophyta</taxon>
        <taxon>Tracheophyta</taxon>
        <taxon>Spermatophyta</taxon>
        <taxon>Magnoliopsida</taxon>
        <taxon>eudicotyledons</taxon>
        <taxon>Gunneridae</taxon>
        <taxon>Pentapetalae</taxon>
        <taxon>rosids</taxon>
        <taxon>fabids</taxon>
        <taxon>Fabales</taxon>
        <taxon>Fabaceae</taxon>
        <taxon>Papilionoideae</taxon>
        <taxon>50 kb inversion clade</taxon>
        <taxon>NPAAA clade</taxon>
        <taxon>Hologalegina</taxon>
        <taxon>IRL clade</taxon>
        <taxon>Trifolieae</taxon>
        <taxon>Trifolium</taxon>
    </lineage>
</organism>
<evidence type="ECO:0000313" key="2">
    <source>
        <dbReference type="Proteomes" id="UP000265520"/>
    </source>
</evidence>
<dbReference type="SUPFAM" id="SSF53098">
    <property type="entry name" value="Ribonuclease H-like"/>
    <property type="match status" value="1"/>
</dbReference>
<proteinExistence type="predicted"/>
<dbReference type="GO" id="GO:0003676">
    <property type="term" value="F:nucleic acid binding"/>
    <property type="evidence" value="ECO:0007669"/>
    <property type="project" value="InterPro"/>
</dbReference>
<dbReference type="Gene3D" id="3.30.420.10">
    <property type="entry name" value="Ribonuclease H-like superfamily/Ribonuclease H"/>
    <property type="match status" value="1"/>
</dbReference>
<comment type="caution">
    <text evidence="1">The sequence shown here is derived from an EMBL/GenBank/DDBJ whole genome shotgun (WGS) entry which is preliminary data.</text>
</comment>
<accession>A0A392W8J6</accession>
<dbReference type="EMBL" id="LXQA011406072">
    <property type="protein sequence ID" value="MCI96099.1"/>
    <property type="molecule type" value="Genomic_DNA"/>
</dbReference>
<dbReference type="AlphaFoldDB" id="A0A392W8J6"/>
<evidence type="ECO:0000313" key="1">
    <source>
        <dbReference type="EMBL" id="MCI96099.1"/>
    </source>
</evidence>
<name>A0A392W8J6_9FABA</name>
<keyword evidence="2" id="KW-1185">Reference proteome</keyword>
<protein>
    <submittedName>
        <fullName evidence="1">Retrovirus-related pol polyprotein from transposon tnt 1-94</fullName>
    </submittedName>
</protein>